<dbReference type="InterPro" id="IPR052432">
    <property type="entry name" value="PITP/CRAL-TRIO"/>
</dbReference>
<protein>
    <submittedName>
        <fullName evidence="2">CRAL/TRIO domain-containing protein</fullName>
    </submittedName>
</protein>
<dbReference type="OrthoDB" id="43460at2759"/>
<dbReference type="Pfam" id="PF03765">
    <property type="entry name" value="CRAL_TRIO_N"/>
    <property type="match status" value="1"/>
</dbReference>
<dbReference type="EMBL" id="LXPE01000021">
    <property type="protein sequence ID" value="OBA26243.1"/>
    <property type="molecule type" value="Genomic_DNA"/>
</dbReference>
<sequence length="435" mass="50212">MSSNNLQDLYGNIYQGRLGNLTAQQELILKQVWVNMLWKLGYDNLKLPSNLKVDSNDTRIDLKENSEDSSSSSSTAGIKWGFGKKKSSPPTGSSIGSIAEFKLHDSLKPVSTEVLQSVFWSFLRTDYPDNLILRFVRARKWNLSHSLGMMFETINWRRTYESDPDELILKGEIGMLTDPEDIESGLVDYNLKTLKSIVIGRDLKGRPIVLCRPKLHHAKEQTEKAMEKYAVLVIESTRLFLRERDSIDQALIIFDLSDFKTSNMDYAPVKFLIKCFEAHYPECLGKLLIHKAPWIFSPIWNIIKNWLDPVVADKISFSKNTKDLEKFINRNQIPQYLGGDSTYDLDNYPVDQVLATKLIEDKATLTKLKQERHDLIQQFLKKTCEWIENEDPSKRDLFTEERLKLSALLSKNYKDMDPYVRGKGMYDVLGQLHLE</sequence>
<dbReference type="InterPro" id="IPR036865">
    <property type="entry name" value="CRAL-TRIO_dom_sf"/>
</dbReference>
<dbReference type="PANTHER" id="PTHR46590:SF1">
    <property type="entry name" value="PHOSPHATIDYLINOSITOL TRANSFER PROTEIN CSR1"/>
    <property type="match status" value="1"/>
</dbReference>
<organism evidence="2 3">
    <name type="scientific">Hanseniaspora valbyensis NRRL Y-1626</name>
    <dbReference type="NCBI Taxonomy" id="766949"/>
    <lineage>
        <taxon>Eukaryota</taxon>
        <taxon>Fungi</taxon>
        <taxon>Dikarya</taxon>
        <taxon>Ascomycota</taxon>
        <taxon>Saccharomycotina</taxon>
        <taxon>Saccharomycetes</taxon>
        <taxon>Saccharomycodales</taxon>
        <taxon>Saccharomycodaceae</taxon>
        <taxon>Hanseniaspora</taxon>
    </lineage>
</organism>
<dbReference type="SMART" id="SM01100">
    <property type="entry name" value="CRAL_TRIO_N"/>
    <property type="match status" value="1"/>
</dbReference>
<evidence type="ECO:0000259" key="1">
    <source>
        <dbReference type="PROSITE" id="PS50191"/>
    </source>
</evidence>
<dbReference type="Gene3D" id="3.40.525.10">
    <property type="entry name" value="CRAL-TRIO lipid binding domain"/>
    <property type="match status" value="1"/>
</dbReference>
<dbReference type="AlphaFoldDB" id="A0A1B7TC09"/>
<dbReference type="PANTHER" id="PTHR46590">
    <property type="entry name" value="PHOSPHATIDYLINOSITOL TRANSFER PROTEIN CSR1-RELATED"/>
    <property type="match status" value="1"/>
</dbReference>
<name>A0A1B7TC09_9ASCO</name>
<dbReference type="Pfam" id="PF00650">
    <property type="entry name" value="CRAL_TRIO"/>
    <property type="match status" value="1"/>
</dbReference>
<reference evidence="3" key="1">
    <citation type="journal article" date="2016" name="Proc. Natl. Acad. Sci. U.S.A.">
        <title>Comparative genomics of biotechnologically important yeasts.</title>
        <authorList>
            <person name="Riley R."/>
            <person name="Haridas S."/>
            <person name="Wolfe K.H."/>
            <person name="Lopes M.R."/>
            <person name="Hittinger C.T."/>
            <person name="Goeker M."/>
            <person name="Salamov A.A."/>
            <person name="Wisecaver J.H."/>
            <person name="Long T.M."/>
            <person name="Calvey C.H."/>
            <person name="Aerts A.L."/>
            <person name="Barry K.W."/>
            <person name="Choi C."/>
            <person name="Clum A."/>
            <person name="Coughlan A.Y."/>
            <person name="Deshpande S."/>
            <person name="Douglass A.P."/>
            <person name="Hanson S.J."/>
            <person name="Klenk H.-P."/>
            <person name="LaButti K.M."/>
            <person name="Lapidus A."/>
            <person name="Lindquist E.A."/>
            <person name="Lipzen A.M."/>
            <person name="Meier-Kolthoff J.P."/>
            <person name="Ohm R.A."/>
            <person name="Otillar R.P."/>
            <person name="Pangilinan J.L."/>
            <person name="Peng Y."/>
            <person name="Rokas A."/>
            <person name="Rosa C.A."/>
            <person name="Scheuner C."/>
            <person name="Sibirny A.A."/>
            <person name="Slot J.C."/>
            <person name="Stielow J.B."/>
            <person name="Sun H."/>
            <person name="Kurtzman C.P."/>
            <person name="Blackwell M."/>
            <person name="Grigoriev I.V."/>
            <person name="Jeffries T.W."/>
        </authorList>
    </citation>
    <scope>NUCLEOTIDE SEQUENCE [LARGE SCALE GENOMIC DNA]</scope>
    <source>
        <strain evidence="3">NRRL Y-1626</strain>
    </source>
</reference>
<comment type="caution">
    <text evidence="2">The sequence shown here is derived from an EMBL/GenBank/DDBJ whole genome shotgun (WGS) entry which is preliminary data.</text>
</comment>
<dbReference type="InterPro" id="IPR036273">
    <property type="entry name" value="CRAL/TRIO_N_dom_sf"/>
</dbReference>
<dbReference type="PROSITE" id="PS50191">
    <property type="entry name" value="CRAL_TRIO"/>
    <property type="match status" value="1"/>
</dbReference>
<dbReference type="SUPFAM" id="SSF52087">
    <property type="entry name" value="CRAL/TRIO domain"/>
    <property type="match status" value="1"/>
</dbReference>
<feature type="domain" description="CRAL-TRIO" evidence="1">
    <location>
        <begin position="186"/>
        <end position="345"/>
    </location>
</feature>
<gene>
    <name evidence="2" type="ORF">HANVADRAFT_53307</name>
</gene>
<dbReference type="Proteomes" id="UP000092321">
    <property type="component" value="Unassembled WGS sequence"/>
</dbReference>
<dbReference type="InterPro" id="IPR001251">
    <property type="entry name" value="CRAL-TRIO_dom"/>
</dbReference>
<dbReference type="SMART" id="SM00516">
    <property type="entry name" value="SEC14"/>
    <property type="match status" value="1"/>
</dbReference>
<evidence type="ECO:0000313" key="2">
    <source>
        <dbReference type="EMBL" id="OBA26243.1"/>
    </source>
</evidence>
<proteinExistence type="predicted"/>
<dbReference type="SUPFAM" id="SSF46938">
    <property type="entry name" value="CRAL/TRIO N-terminal domain"/>
    <property type="match status" value="1"/>
</dbReference>
<dbReference type="InterPro" id="IPR011074">
    <property type="entry name" value="CRAL/TRIO_N_dom"/>
</dbReference>
<dbReference type="CDD" id="cd00170">
    <property type="entry name" value="SEC14"/>
    <property type="match status" value="1"/>
</dbReference>
<accession>A0A1B7TC09</accession>
<evidence type="ECO:0000313" key="3">
    <source>
        <dbReference type="Proteomes" id="UP000092321"/>
    </source>
</evidence>
<keyword evidence="3" id="KW-1185">Reference proteome</keyword>